<organism evidence="2 3">
    <name type="scientific">Vibrio lentus</name>
    <dbReference type="NCBI Taxonomy" id="136468"/>
    <lineage>
        <taxon>Bacteria</taxon>
        <taxon>Pseudomonadati</taxon>
        <taxon>Pseudomonadota</taxon>
        <taxon>Gammaproteobacteria</taxon>
        <taxon>Vibrionales</taxon>
        <taxon>Vibrionaceae</taxon>
        <taxon>Vibrio</taxon>
    </lineage>
</organism>
<accession>A0A855ISP9</accession>
<evidence type="ECO:0000313" key="2">
    <source>
        <dbReference type="EMBL" id="PMM60903.1"/>
    </source>
</evidence>
<feature type="coiled-coil region" evidence="1">
    <location>
        <begin position="80"/>
        <end position="135"/>
    </location>
</feature>
<dbReference type="RefSeq" id="WP_102554717.1">
    <property type="nucleotide sequence ID" value="NZ_MCZJ01000008.1"/>
</dbReference>
<name>A0A855ISP9_9VIBR</name>
<sequence>MPKKVKSHDEMRLKQMKTVSERKEVIKDILRNMNCDYYESFTALTDAVASRYQEITNTPMSGSTIRRKSSAYRALTESYYKTEERIKAQYQDRESQLEQELLLTQLDLSNTSEELNNVRRALQMAHSEMDNLRLKDINSRTESSVKEEYSAEEVAAYKVILELVKAFDEYGVSTDGYNISKLDMNFNTKNLIATEKCPQFFKWYKENKLQIKG</sequence>
<evidence type="ECO:0000313" key="3">
    <source>
        <dbReference type="Proteomes" id="UP000235554"/>
    </source>
</evidence>
<proteinExistence type="predicted"/>
<protein>
    <submittedName>
        <fullName evidence="2">Uncharacterized protein</fullName>
    </submittedName>
</protein>
<reference evidence="3" key="1">
    <citation type="submission" date="2016-07" db="EMBL/GenBank/DDBJ databases">
        <title>Nontailed viruses are major unrecognized killers of bacteria in the ocean.</title>
        <authorList>
            <person name="Kauffman K."/>
            <person name="Hussain F."/>
            <person name="Yang J."/>
            <person name="Arevalo P."/>
            <person name="Brown J."/>
            <person name="Cutler M."/>
            <person name="Kelly L."/>
            <person name="Polz M.F."/>
        </authorList>
    </citation>
    <scope>NUCLEOTIDE SEQUENCE [LARGE SCALE GENOMIC DNA]</scope>
    <source>
        <strain evidence="3">10N.261.48.A1</strain>
    </source>
</reference>
<gene>
    <name evidence="2" type="ORF">BCT50_18865</name>
</gene>
<dbReference type="Proteomes" id="UP000235554">
    <property type="component" value="Unassembled WGS sequence"/>
</dbReference>
<keyword evidence="1" id="KW-0175">Coiled coil</keyword>
<evidence type="ECO:0000256" key="1">
    <source>
        <dbReference type="SAM" id="Coils"/>
    </source>
</evidence>
<dbReference type="EMBL" id="MCZJ01000008">
    <property type="protein sequence ID" value="PMM60903.1"/>
    <property type="molecule type" value="Genomic_DNA"/>
</dbReference>
<dbReference type="AlphaFoldDB" id="A0A855ISP9"/>
<comment type="caution">
    <text evidence="2">The sequence shown here is derived from an EMBL/GenBank/DDBJ whole genome shotgun (WGS) entry which is preliminary data.</text>
</comment>